<accession>A0ABS9Q3N0</accession>
<proteinExistence type="predicted"/>
<keyword evidence="3" id="KW-1185">Reference proteome</keyword>
<evidence type="ECO:0000259" key="1">
    <source>
        <dbReference type="Pfam" id="PF22513"/>
    </source>
</evidence>
<dbReference type="Pfam" id="PF22513">
    <property type="entry name" value="FitA-like_RHH"/>
    <property type="match status" value="1"/>
</dbReference>
<gene>
    <name evidence="2" type="ORF">MHL29_08175</name>
</gene>
<organism evidence="2 3">
    <name type="scientific">Arsenicicoccus bolidensis</name>
    <dbReference type="NCBI Taxonomy" id="229480"/>
    <lineage>
        <taxon>Bacteria</taxon>
        <taxon>Bacillati</taxon>
        <taxon>Actinomycetota</taxon>
        <taxon>Actinomycetes</taxon>
        <taxon>Micrococcales</taxon>
        <taxon>Intrasporangiaceae</taxon>
        <taxon>Arsenicicoccus</taxon>
    </lineage>
</organism>
<evidence type="ECO:0000313" key="2">
    <source>
        <dbReference type="EMBL" id="MCG7321860.1"/>
    </source>
</evidence>
<dbReference type="RefSeq" id="WP_019284899.1">
    <property type="nucleotide sequence ID" value="NZ_DAMCTM010000008.1"/>
</dbReference>
<feature type="domain" description="Antitoxin FitA-like ribbon-helix-helix" evidence="1">
    <location>
        <begin position="2"/>
        <end position="32"/>
    </location>
</feature>
<name>A0ABS9Q3N0_9MICO</name>
<dbReference type="EMBL" id="JAKRCV010000020">
    <property type="protein sequence ID" value="MCG7321860.1"/>
    <property type="molecule type" value="Genomic_DNA"/>
</dbReference>
<dbReference type="SUPFAM" id="SSF47598">
    <property type="entry name" value="Ribbon-helix-helix"/>
    <property type="match status" value="1"/>
</dbReference>
<dbReference type="InterPro" id="IPR053853">
    <property type="entry name" value="FitA-like_RHH"/>
</dbReference>
<dbReference type="Proteomes" id="UP001521931">
    <property type="component" value="Unassembled WGS sequence"/>
</dbReference>
<evidence type="ECO:0000313" key="3">
    <source>
        <dbReference type="Proteomes" id="UP001521931"/>
    </source>
</evidence>
<sequence>MPSVQIKDVPEQTHAVLRRRAAEAHQSLQEYLLGRLVDEASRPTLDEVLDRAGSRAGGAVTLTEASDLIRFDRDRR</sequence>
<dbReference type="InterPro" id="IPR010985">
    <property type="entry name" value="Ribbon_hlx_hlx"/>
</dbReference>
<protein>
    <recommendedName>
        <fullName evidence="1">Antitoxin FitA-like ribbon-helix-helix domain-containing protein</fullName>
    </recommendedName>
</protein>
<reference evidence="2 3" key="1">
    <citation type="submission" date="2022-02" db="EMBL/GenBank/DDBJ databases">
        <title>Uncovering new skin microbiome diversity through culturing and metagenomics.</title>
        <authorList>
            <person name="Conlan S."/>
            <person name="Deming C."/>
            <person name="Nisc Comparative Sequencing Program N."/>
            <person name="Segre J.A."/>
        </authorList>
    </citation>
    <scope>NUCLEOTIDE SEQUENCE [LARGE SCALE GENOMIC DNA]</scope>
    <source>
        <strain evidence="2 3">ACRQZ</strain>
    </source>
</reference>
<comment type="caution">
    <text evidence="2">The sequence shown here is derived from an EMBL/GenBank/DDBJ whole genome shotgun (WGS) entry which is preliminary data.</text>
</comment>